<reference evidence="2" key="1">
    <citation type="journal article" date="2021" name="Nat. Commun.">
        <title>Genomic analyses provide insights into spinach domestication and the genetic basis of agronomic traits.</title>
        <authorList>
            <person name="Cai X."/>
            <person name="Sun X."/>
            <person name="Xu C."/>
            <person name="Sun H."/>
            <person name="Wang X."/>
            <person name="Ge C."/>
            <person name="Zhang Z."/>
            <person name="Wang Q."/>
            <person name="Fei Z."/>
            <person name="Jiao C."/>
            <person name="Wang Q."/>
        </authorList>
    </citation>
    <scope>NUCLEOTIDE SEQUENCE [LARGE SCALE GENOMIC DNA]</scope>
    <source>
        <strain evidence="2">cv. Varoflay</strain>
    </source>
</reference>
<feature type="region of interest" description="Disordered" evidence="1">
    <location>
        <begin position="1"/>
        <end position="38"/>
    </location>
</feature>
<proteinExistence type="predicted"/>
<feature type="compositionally biased region" description="Basic residues" evidence="1">
    <location>
        <begin position="1"/>
        <end position="19"/>
    </location>
</feature>
<accession>A0ABM3RTU0</accession>
<feature type="compositionally biased region" description="Polar residues" evidence="1">
    <location>
        <begin position="21"/>
        <end position="38"/>
    </location>
</feature>
<dbReference type="RefSeq" id="XP_056699034.1">
    <property type="nucleotide sequence ID" value="XM_056843056.1"/>
</dbReference>
<keyword evidence="2" id="KW-1185">Reference proteome</keyword>
<protein>
    <submittedName>
        <fullName evidence="3 4">Uncharacterized protein</fullName>
    </submittedName>
</protein>
<evidence type="ECO:0000313" key="6">
    <source>
        <dbReference type="RefSeq" id="XP_056699034.1"/>
    </source>
</evidence>
<evidence type="ECO:0000256" key="1">
    <source>
        <dbReference type="SAM" id="MobiDB-lite"/>
    </source>
</evidence>
<evidence type="ECO:0000313" key="4">
    <source>
        <dbReference type="RefSeq" id="XP_056699032.1"/>
    </source>
</evidence>
<evidence type="ECO:0000313" key="3">
    <source>
        <dbReference type="RefSeq" id="XP_056699031.1"/>
    </source>
</evidence>
<gene>
    <name evidence="3 4 5 6" type="primary">LOC130472359</name>
</gene>
<dbReference type="RefSeq" id="XP_056699033.1">
    <property type="nucleotide sequence ID" value="XM_056843055.1"/>
</dbReference>
<dbReference type="GeneID" id="130472359"/>
<dbReference type="RefSeq" id="XP_056699031.1">
    <property type="nucleotide sequence ID" value="XM_056843053.1"/>
</dbReference>
<sequence length="222" mass="25278">MGKHVISLKKEKKKERRKTTQSSWNSSETNKNANPPLPAQSSSSTFLWHYCSSKQVPVFFSTFSWRSPTFFSTILRGKSPIFSLQKLPQYLHLSGYGNCNWVLFFSLNQSVSLLLRYSFIPKIIQRKHENSLRAGGADRSTHALKFRGMAKRLRPCAISRGPVSQGEELHGEFSQGEELHGEFSQDPRLEVSAVLAEPMLQLESHRLILQKVMEGPKQSIQE</sequence>
<reference evidence="3 4" key="2">
    <citation type="submission" date="2025-05" db="UniProtKB">
        <authorList>
            <consortium name="RefSeq"/>
        </authorList>
    </citation>
    <scope>IDENTIFICATION</scope>
    <source>
        <tissue evidence="3 4">Leaf</tissue>
    </source>
</reference>
<organism evidence="2 3">
    <name type="scientific">Spinacia oleracea</name>
    <name type="common">Spinach</name>
    <dbReference type="NCBI Taxonomy" id="3562"/>
    <lineage>
        <taxon>Eukaryota</taxon>
        <taxon>Viridiplantae</taxon>
        <taxon>Streptophyta</taxon>
        <taxon>Embryophyta</taxon>
        <taxon>Tracheophyta</taxon>
        <taxon>Spermatophyta</taxon>
        <taxon>Magnoliopsida</taxon>
        <taxon>eudicotyledons</taxon>
        <taxon>Gunneridae</taxon>
        <taxon>Pentapetalae</taxon>
        <taxon>Caryophyllales</taxon>
        <taxon>Chenopodiaceae</taxon>
        <taxon>Chenopodioideae</taxon>
        <taxon>Anserineae</taxon>
        <taxon>Spinacia</taxon>
    </lineage>
</organism>
<evidence type="ECO:0000313" key="2">
    <source>
        <dbReference type="Proteomes" id="UP000813463"/>
    </source>
</evidence>
<dbReference type="RefSeq" id="XP_056699032.1">
    <property type="nucleotide sequence ID" value="XM_056843054.1"/>
</dbReference>
<evidence type="ECO:0000313" key="5">
    <source>
        <dbReference type="RefSeq" id="XP_056699033.1"/>
    </source>
</evidence>
<name>A0ABM3RTU0_SPIOL</name>
<dbReference type="Proteomes" id="UP000813463">
    <property type="component" value="Chromosome 4"/>
</dbReference>